<dbReference type="RefSeq" id="XP_013239620.1">
    <property type="nucleotide sequence ID" value="XM_013384166.1"/>
</dbReference>
<keyword evidence="3" id="KW-1185">Reference proteome</keyword>
<name>A0A098VWC1_9MICR</name>
<dbReference type="Gene3D" id="1.10.1620.20">
    <property type="entry name" value="ATP synthase, F1 complex, epsilon subunit superfamily, mitochondrial"/>
    <property type="match status" value="1"/>
</dbReference>
<evidence type="ECO:0000313" key="3">
    <source>
        <dbReference type="Proteomes" id="UP000029725"/>
    </source>
</evidence>
<gene>
    <name evidence="2" type="ORF">DI09_106p80</name>
</gene>
<dbReference type="InterPro" id="IPR036742">
    <property type="entry name" value="ATP_synth_F1_esu_sf_mt"/>
</dbReference>
<dbReference type="PANTHER" id="PTHR12448:SF0">
    <property type="entry name" value="ATP SYNTHASE SUBUNIT EPSILON, MITOCHONDRIAL"/>
    <property type="match status" value="1"/>
</dbReference>
<dbReference type="VEuPathDB" id="MicrosporidiaDB:DI09_106p80"/>
<sequence length="79" mass="8646">MSAGAWKELGITYLQYLELCSKTLRGCLKPELMAAAIRRGESILKFSKWESGKQGELKIVPNITSEVARKNAASGSTDN</sequence>
<dbReference type="GO" id="GO:0045259">
    <property type="term" value="C:proton-transporting ATP synthase complex"/>
    <property type="evidence" value="ECO:0007669"/>
    <property type="project" value="InterPro"/>
</dbReference>
<dbReference type="InterPro" id="IPR006721">
    <property type="entry name" value="ATP_synth_F1_esu_mt"/>
</dbReference>
<dbReference type="HOGENOM" id="CLU_187039_0_0_1"/>
<dbReference type="CDD" id="cd12153">
    <property type="entry name" value="F1-ATPase_epsilon"/>
    <property type="match status" value="1"/>
</dbReference>
<dbReference type="AlphaFoldDB" id="A0A098VWC1"/>
<dbReference type="SUPFAM" id="SSF48690">
    <property type="entry name" value="Epsilon subunit of mitochondrial F1F0-ATP synthase"/>
    <property type="match status" value="1"/>
</dbReference>
<protein>
    <submittedName>
        <fullName evidence="2">Uncharacterized protein</fullName>
    </submittedName>
</protein>
<dbReference type="GeneID" id="25257936"/>
<dbReference type="EMBL" id="JMKJ01000007">
    <property type="protein sequence ID" value="KGG53184.1"/>
    <property type="molecule type" value="Genomic_DNA"/>
</dbReference>
<evidence type="ECO:0000313" key="2">
    <source>
        <dbReference type="EMBL" id="KGG53184.1"/>
    </source>
</evidence>
<dbReference type="Proteomes" id="UP000029725">
    <property type="component" value="Unassembled WGS sequence"/>
</dbReference>
<dbReference type="GO" id="GO:0046933">
    <property type="term" value="F:proton-transporting ATP synthase activity, rotational mechanism"/>
    <property type="evidence" value="ECO:0007669"/>
    <property type="project" value="InterPro"/>
</dbReference>
<comment type="caution">
    <text evidence="2">The sequence shown here is derived from an EMBL/GenBank/DDBJ whole genome shotgun (WGS) entry which is preliminary data.</text>
</comment>
<dbReference type="GO" id="GO:0042776">
    <property type="term" value="P:proton motive force-driven mitochondrial ATP synthesis"/>
    <property type="evidence" value="ECO:0007669"/>
    <property type="project" value="TreeGrafter"/>
</dbReference>
<dbReference type="Pfam" id="PF04627">
    <property type="entry name" value="ATP-synt_Eps"/>
    <property type="match status" value="1"/>
</dbReference>
<reference evidence="2 3" key="1">
    <citation type="submission" date="2014-04" db="EMBL/GenBank/DDBJ databases">
        <title>A new species of microsporidia sheds light on the evolution of extreme parasitism.</title>
        <authorList>
            <person name="Haag K.L."/>
            <person name="James T.Y."/>
            <person name="Larsson R."/>
            <person name="Schaer T.M."/>
            <person name="Refardt D."/>
            <person name="Pombert J.-F."/>
            <person name="Ebert D."/>
        </authorList>
    </citation>
    <scope>NUCLEOTIDE SEQUENCE [LARGE SCALE GENOMIC DNA]</scope>
    <source>
        <strain evidence="2 3">UGP3</strain>
        <tissue evidence="2">Spores</tissue>
    </source>
</reference>
<organism evidence="2 3">
    <name type="scientific">Mitosporidium daphniae</name>
    <dbReference type="NCBI Taxonomy" id="1485682"/>
    <lineage>
        <taxon>Eukaryota</taxon>
        <taxon>Fungi</taxon>
        <taxon>Fungi incertae sedis</taxon>
        <taxon>Microsporidia</taxon>
        <taxon>Mitosporidium</taxon>
    </lineage>
</organism>
<dbReference type="GO" id="GO:0005743">
    <property type="term" value="C:mitochondrial inner membrane"/>
    <property type="evidence" value="ECO:0007669"/>
    <property type="project" value="InterPro"/>
</dbReference>
<dbReference type="PANTHER" id="PTHR12448">
    <property type="entry name" value="ATP SYNTHASE EPSILON CHAIN, MITOCHONDRIAL"/>
    <property type="match status" value="1"/>
</dbReference>
<proteinExistence type="inferred from homology"/>
<evidence type="ECO:0000256" key="1">
    <source>
        <dbReference type="ARBA" id="ARBA00009502"/>
    </source>
</evidence>
<accession>A0A098VWC1</accession>
<dbReference type="OrthoDB" id="269124at2759"/>
<comment type="similarity">
    <text evidence="1">Belongs to the eukaryotic ATPase epsilon family.</text>
</comment>